<gene>
    <name evidence="1" type="ORF">L829_2171</name>
</gene>
<evidence type="ECO:0000313" key="1">
    <source>
        <dbReference type="EMBL" id="ETZ88607.1"/>
    </source>
</evidence>
<organism evidence="1 2">
    <name type="scientific">Mycobacteroides abscessus MAB_030201_1075</name>
    <dbReference type="NCBI Taxonomy" id="1335410"/>
    <lineage>
        <taxon>Bacteria</taxon>
        <taxon>Bacillati</taxon>
        <taxon>Actinomycetota</taxon>
        <taxon>Actinomycetes</taxon>
        <taxon>Mycobacteriales</taxon>
        <taxon>Mycobacteriaceae</taxon>
        <taxon>Mycobacteroides</taxon>
        <taxon>Mycobacteroides abscessus</taxon>
    </lineage>
</organism>
<proteinExistence type="predicted"/>
<dbReference type="Proteomes" id="UP000019854">
    <property type="component" value="Unassembled WGS sequence"/>
</dbReference>
<sequence length="45" mass="5124">MVSLEALKLRRFEDKNASEIASSRDDLPLPEEPVISVPRRLNSML</sequence>
<dbReference type="EMBL" id="JAOX01000001">
    <property type="protein sequence ID" value="ETZ88607.1"/>
    <property type="molecule type" value="Genomic_DNA"/>
</dbReference>
<protein>
    <submittedName>
        <fullName evidence="1">Uncharacterized protein</fullName>
    </submittedName>
</protein>
<name>A0A829PMB7_9MYCO</name>
<dbReference type="AlphaFoldDB" id="A0A829PMB7"/>
<accession>A0A829PMB7</accession>
<reference evidence="1 2" key="1">
    <citation type="submission" date="2014-01" db="EMBL/GenBank/DDBJ databases">
        <authorList>
            <person name="Zelazny A."/>
            <person name="Olivier K."/>
            <person name="Sampaio E.P."/>
            <person name="Holland S.M."/>
            <person name="Tallon L.J."/>
            <person name="Sadzewicz L.K."/>
            <person name="Sengamalay N."/>
            <person name="Fraser C.M."/>
            <person name="Hine E."/>
            <person name="Shefchek K.A."/>
            <person name="Das S.P."/>
            <person name="Shallom S.J."/>
            <person name="Agrawal S."/>
            <person name="Tettelin H."/>
        </authorList>
    </citation>
    <scope>NUCLEOTIDE SEQUENCE [LARGE SCALE GENOMIC DNA]</scope>
    <source>
        <strain evidence="1 2">MAB_030201_1075</strain>
    </source>
</reference>
<evidence type="ECO:0000313" key="2">
    <source>
        <dbReference type="Proteomes" id="UP000019854"/>
    </source>
</evidence>
<comment type="caution">
    <text evidence="1">The sequence shown here is derived from an EMBL/GenBank/DDBJ whole genome shotgun (WGS) entry which is preliminary data.</text>
</comment>